<evidence type="ECO:0000313" key="5">
    <source>
        <dbReference type="Proteomes" id="UP001317532"/>
    </source>
</evidence>
<protein>
    <submittedName>
        <fullName evidence="4">NAD(P)H quinone oxidoreductase</fullName>
    </submittedName>
</protein>
<dbReference type="InterPro" id="IPR013154">
    <property type="entry name" value="ADH-like_N"/>
</dbReference>
<keyword evidence="5" id="KW-1185">Reference proteome</keyword>
<dbReference type="InterPro" id="IPR020843">
    <property type="entry name" value="ER"/>
</dbReference>
<dbReference type="PANTHER" id="PTHR48106">
    <property type="entry name" value="QUINONE OXIDOREDUCTASE PIG3-RELATED"/>
    <property type="match status" value="1"/>
</dbReference>
<dbReference type="SUPFAM" id="SSF50129">
    <property type="entry name" value="GroES-like"/>
    <property type="match status" value="1"/>
</dbReference>
<reference evidence="4 5" key="1">
    <citation type="journal article" date="2022" name="ISME Commun">
        <title>Vulcanimicrobium alpinus gen. nov. sp. nov., the first cultivated representative of the candidate phylum 'Eremiobacterota', is a metabolically versatile aerobic anoxygenic phototroph.</title>
        <authorList>
            <person name="Yabe S."/>
            <person name="Muto K."/>
            <person name="Abe K."/>
            <person name="Yokota A."/>
            <person name="Staudigel H."/>
            <person name="Tebo B.M."/>
        </authorList>
    </citation>
    <scope>NUCLEOTIDE SEQUENCE [LARGE SCALE GENOMIC DNA]</scope>
    <source>
        <strain evidence="4 5">WC8-2</strain>
    </source>
</reference>
<evidence type="ECO:0000259" key="3">
    <source>
        <dbReference type="SMART" id="SM00829"/>
    </source>
</evidence>
<dbReference type="Pfam" id="PF08240">
    <property type="entry name" value="ADH_N"/>
    <property type="match status" value="1"/>
</dbReference>
<dbReference type="NCBIfam" id="TIGR02824">
    <property type="entry name" value="quinone_pig3"/>
    <property type="match status" value="1"/>
</dbReference>
<dbReference type="InterPro" id="IPR014189">
    <property type="entry name" value="Quinone_OxRdtase_PIG3"/>
</dbReference>
<accession>A0AAN1XYX0</accession>
<evidence type="ECO:0000313" key="4">
    <source>
        <dbReference type="EMBL" id="BDE07925.1"/>
    </source>
</evidence>
<dbReference type="Proteomes" id="UP001317532">
    <property type="component" value="Chromosome"/>
</dbReference>
<gene>
    <name evidence="4" type="ORF">WPS_32010</name>
</gene>
<organism evidence="4 5">
    <name type="scientific">Vulcanimicrobium alpinum</name>
    <dbReference type="NCBI Taxonomy" id="3016050"/>
    <lineage>
        <taxon>Bacteria</taxon>
        <taxon>Bacillati</taxon>
        <taxon>Vulcanimicrobiota</taxon>
        <taxon>Vulcanimicrobiia</taxon>
        <taxon>Vulcanimicrobiales</taxon>
        <taxon>Vulcanimicrobiaceae</taxon>
        <taxon>Vulcanimicrobium</taxon>
    </lineage>
</organism>
<dbReference type="KEGG" id="vab:WPS_32010"/>
<name>A0AAN1XYX0_UNVUL</name>
<dbReference type="GO" id="GO:0070402">
    <property type="term" value="F:NADPH binding"/>
    <property type="evidence" value="ECO:0007669"/>
    <property type="project" value="TreeGrafter"/>
</dbReference>
<feature type="domain" description="Enoyl reductase (ER)" evidence="3">
    <location>
        <begin position="1"/>
        <end position="290"/>
    </location>
</feature>
<dbReference type="Gene3D" id="3.90.180.10">
    <property type="entry name" value="Medium-chain alcohol dehydrogenases, catalytic domain"/>
    <property type="match status" value="1"/>
</dbReference>
<evidence type="ECO:0000256" key="1">
    <source>
        <dbReference type="ARBA" id="ARBA00022857"/>
    </source>
</evidence>
<keyword evidence="1" id="KW-0521">NADP</keyword>
<dbReference type="GO" id="GO:0016651">
    <property type="term" value="F:oxidoreductase activity, acting on NAD(P)H"/>
    <property type="evidence" value="ECO:0007669"/>
    <property type="project" value="TreeGrafter"/>
</dbReference>
<evidence type="ECO:0000256" key="2">
    <source>
        <dbReference type="ARBA" id="ARBA00023002"/>
    </source>
</evidence>
<dbReference type="Pfam" id="PF13602">
    <property type="entry name" value="ADH_zinc_N_2"/>
    <property type="match status" value="1"/>
</dbReference>
<dbReference type="AlphaFoldDB" id="A0AAN1XYX0"/>
<sequence length="294" mass="30931">MAAAGVNRPDVFQRLGAYPPPPGASPIPGLEVAGTIAARGARVTEFAVGDQVCALLSGGGYAAHAVAPAAQCLPIPRGVSMVEAAALPETTFTVWVNVFERARLQRGESLLVHGGASGIGTTAIQIAKARGARVFATAGGAEKRAVCERLGAERCVDYRDEDFVAVVREATGGRGVDVVLDIVGGEYTPRNLDVLAMDGRLTQVGTMRDAHAEVNLGIVMRKRLWITGSLLRPRSVAEKGAIAQAVLAEVWPLIESGAYRPVIDTTFPLERAADAHRRIDAGDHIGKIVLTISR</sequence>
<dbReference type="EMBL" id="AP025523">
    <property type="protein sequence ID" value="BDE07925.1"/>
    <property type="molecule type" value="Genomic_DNA"/>
</dbReference>
<proteinExistence type="predicted"/>
<dbReference type="PANTHER" id="PTHR48106:SF8">
    <property type="entry name" value="OS02G0805600 PROTEIN"/>
    <property type="match status" value="1"/>
</dbReference>
<dbReference type="Gene3D" id="3.40.50.720">
    <property type="entry name" value="NAD(P)-binding Rossmann-like Domain"/>
    <property type="match status" value="1"/>
</dbReference>
<dbReference type="SMART" id="SM00829">
    <property type="entry name" value="PKS_ER"/>
    <property type="match status" value="1"/>
</dbReference>
<dbReference type="SUPFAM" id="SSF51735">
    <property type="entry name" value="NAD(P)-binding Rossmann-fold domains"/>
    <property type="match status" value="1"/>
</dbReference>
<dbReference type="InterPro" id="IPR036291">
    <property type="entry name" value="NAD(P)-bd_dom_sf"/>
</dbReference>
<dbReference type="InterPro" id="IPR011032">
    <property type="entry name" value="GroES-like_sf"/>
</dbReference>
<dbReference type="CDD" id="cd05276">
    <property type="entry name" value="p53_inducible_oxidoreductase"/>
    <property type="match status" value="1"/>
</dbReference>
<keyword evidence="2" id="KW-0560">Oxidoreductase</keyword>